<dbReference type="EMBL" id="UINC01005760">
    <property type="protein sequence ID" value="SVA23377.1"/>
    <property type="molecule type" value="Genomic_DNA"/>
</dbReference>
<accession>A0A381U7P7</accession>
<evidence type="ECO:0008006" key="2">
    <source>
        <dbReference type="Google" id="ProtNLM"/>
    </source>
</evidence>
<gene>
    <name evidence="1" type="ORF">METZ01_LOCUS76231</name>
</gene>
<evidence type="ECO:0000313" key="1">
    <source>
        <dbReference type="EMBL" id="SVA23377.1"/>
    </source>
</evidence>
<dbReference type="AlphaFoldDB" id="A0A381U7P7"/>
<name>A0A381U7P7_9ZZZZ</name>
<organism evidence="1">
    <name type="scientific">marine metagenome</name>
    <dbReference type="NCBI Taxonomy" id="408172"/>
    <lineage>
        <taxon>unclassified sequences</taxon>
        <taxon>metagenomes</taxon>
        <taxon>ecological metagenomes</taxon>
    </lineage>
</organism>
<dbReference type="SUPFAM" id="SSF53474">
    <property type="entry name" value="alpha/beta-Hydrolases"/>
    <property type="match status" value="1"/>
</dbReference>
<protein>
    <recommendedName>
        <fullName evidence="2">Serine hydrolase FSH domain-containing protein</fullName>
    </recommendedName>
</protein>
<dbReference type="InterPro" id="IPR029058">
    <property type="entry name" value="AB_hydrolase_fold"/>
</dbReference>
<sequence>VSKINTIILGLIIINTLFISSCAGKLKEANNIAESAGFKSTVLNTSYFKLQVFYRISRTRVPITIYIEGDGLGWLTRTQPSSNPTPRNPLALRLAAIDKGENVVYIARPCQYIELKHEKLCHVPYWTHKRFAKEVILAVDEAIDTMVSKAKAKNIHLVGYSGGGAVVAMVAAKRRDVASIRTVAGYMDHVALNRKANVSPLIGSLDPLKAAPRLKTIPQVHYIGRKDKRVPGWVLKNFIKAMGGGNCITLRRVNASHEEGWEDVWAKVWSKMPSCR</sequence>
<dbReference type="Gene3D" id="3.40.50.1820">
    <property type="entry name" value="alpha/beta hydrolase"/>
    <property type="match status" value="1"/>
</dbReference>
<proteinExistence type="predicted"/>
<feature type="non-terminal residue" evidence="1">
    <location>
        <position position="1"/>
    </location>
</feature>
<reference evidence="1" key="1">
    <citation type="submission" date="2018-05" db="EMBL/GenBank/DDBJ databases">
        <authorList>
            <person name="Lanie J.A."/>
            <person name="Ng W.-L."/>
            <person name="Kazmierczak K.M."/>
            <person name="Andrzejewski T.M."/>
            <person name="Davidsen T.M."/>
            <person name="Wayne K.J."/>
            <person name="Tettelin H."/>
            <person name="Glass J.I."/>
            <person name="Rusch D."/>
            <person name="Podicherti R."/>
            <person name="Tsui H.-C.T."/>
            <person name="Winkler M.E."/>
        </authorList>
    </citation>
    <scope>NUCLEOTIDE SEQUENCE</scope>
</reference>